<keyword evidence="6" id="KW-1185">Reference proteome</keyword>
<evidence type="ECO:0000313" key="5">
    <source>
        <dbReference type="EMBL" id="PON56723.1"/>
    </source>
</evidence>
<comment type="caution">
    <text evidence="5">The sequence shown here is derived from an EMBL/GenBank/DDBJ whole genome shotgun (WGS) entry which is preliminary data.</text>
</comment>
<evidence type="ECO:0000256" key="3">
    <source>
        <dbReference type="ARBA" id="ARBA00022821"/>
    </source>
</evidence>
<feature type="domain" description="Disease resistance N-terminal" evidence="4">
    <location>
        <begin position="5"/>
        <end position="76"/>
    </location>
</feature>
<sequence>MAEVVVSLVIERVTNMVVNEKNFLFGFHDQVQESKQRIRCFLIRDADTRATNGDKTFRNHVAELTDAAYDLEDVIAATYASEAATSMEANFISLIQS</sequence>
<keyword evidence="1" id="KW-0677">Repeat</keyword>
<dbReference type="EMBL" id="JXTB01000168">
    <property type="protein sequence ID" value="PON56723.1"/>
    <property type="molecule type" value="Genomic_DNA"/>
</dbReference>
<proteinExistence type="predicted"/>
<dbReference type="GO" id="GO:0006952">
    <property type="term" value="P:defense response"/>
    <property type="evidence" value="ECO:0007669"/>
    <property type="project" value="UniProtKB-KW"/>
</dbReference>
<organism evidence="5 6">
    <name type="scientific">Parasponia andersonii</name>
    <name type="common">Sponia andersonii</name>
    <dbReference type="NCBI Taxonomy" id="3476"/>
    <lineage>
        <taxon>Eukaryota</taxon>
        <taxon>Viridiplantae</taxon>
        <taxon>Streptophyta</taxon>
        <taxon>Embryophyta</taxon>
        <taxon>Tracheophyta</taxon>
        <taxon>Spermatophyta</taxon>
        <taxon>Magnoliopsida</taxon>
        <taxon>eudicotyledons</taxon>
        <taxon>Gunneridae</taxon>
        <taxon>Pentapetalae</taxon>
        <taxon>rosids</taxon>
        <taxon>fabids</taxon>
        <taxon>Rosales</taxon>
        <taxon>Cannabaceae</taxon>
        <taxon>Parasponia</taxon>
    </lineage>
</organism>
<protein>
    <recommendedName>
        <fullName evidence="4">Disease resistance N-terminal domain-containing protein</fullName>
    </recommendedName>
</protein>
<evidence type="ECO:0000256" key="1">
    <source>
        <dbReference type="ARBA" id="ARBA00022737"/>
    </source>
</evidence>
<accession>A0A2P5C6S2</accession>
<dbReference type="Pfam" id="PF18052">
    <property type="entry name" value="Rx_N"/>
    <property type="match status" value="1"/>
</dbReference>
<dbReference type="AlphaFoldDB" id="A0A2P5C6S2"/>
<dbReference type="GO" id="GO:0000166">
    <property type="term" value="F:nucleotide binding"/>
    <property type="evidence" value="ECO:0007669"/>
    <property type="project" value="UniProtKB-KW"/>
</dbReference>
<dbReference type="Proteomes" id="UP000237105">
    <property type="component" value="Unassembled WGS sequence"/>
</dbReference>
<evidence type="ECO:0000259" key="4">
    <source>
        <dbReference type="Pfam" id="PF18052"/>
    </source>
</evidence>
<dbReference type="OrthoDB" id="3027644at2759"/>
<reference evidence="6" key="1">
    <citation type="submission" date="2016-06" db="EMBL/GenBank/DDBJ databases">
        <title>Parallel loss of symbiosis genes in relatives of nitrogen-fixing non-legume Parasponia.</title>
        <authorList>
            <person name="Van Velzen R."/>
            <person name="Holmer R."/>
            <person name="Bu F."/>
            <person name="Rutten L."/>
            <person name="Van Zeijl A."/>
            <person name="Liu W."/>
            <person name="Santuari L."/>
            <person name="Cao Q."/>
            <person name="Sharma T."/>
            <person name="Shen D."/>
            <person name="Roswanjaya Y."/>
            <person name="Wardhani T."/>
            <person name="Kalhor M.S."/>
            <person name="Jansen J."/>
            <person name="Van den Hoogen J."/>
            <person name="Gungor B."/>
            <person name="Hartog M."/>
            <person name="Hontelez J."/>
            <person name="Verver J."/>
            <person name="Yang W.-C."/>
            <person name="Schijlen E."/>
            <person name="Repin R."/>
            <person name="Schilthuizen M."/>
            <person name="Schranz E."/>
            <person name="Heidstra R."/>
            <person name="Miyata K."/>
            <person name="Fedorova E."/>
            <person name="Kohlen W."/>
            <person name="Bisseling T."/>
            <person name="Smit S."/>
            <person name="Geurts R."/>
        </authorList>
    </citation>
    <scope>NUCLEOTIDE SEQUENCE [LARGE SCALE GENOMIC DNA]</scope>
    <source>
        <strain evidence="6">cv. WU1-14</strain>
    </source>
</reference>
<keyword evidence="3" id="KW-0611">Plant defense</keyword>
<evidence type="ECO:0000313" key="6">
    <source>
        <dbReference type="Proteomes" id="UP000237105"/>
    </source>
</evidence>
<name>A0A2P5C6S2_PARAD</name>
<dbReference type="Gene3D" id="1.20.5.4130">
    <property type="match status" value="1"/>
</dbReference>
<dbReference type="InterPro" id="IPR041118">
    <property type="entry name" value="Rx_N"/>
</dbReference>
<evidence type="ECO:0000256" key="2">
    <source>
        <dbReference type="ARBA" id="ARBA00022741"/>
    </source>
</evidence>
<keyword evidence="2" id="KW-0547">Nucleotide-binding</keyword>
<gene>
    <name evidence="5" type="ORF">PanWU01x14_179410</name>
</gene>